<comment type="caution">
    <text evidence="1">The sequence shown here is derived from an EMBL/GenBank/DDBJ whole genome shotgun (WGS) entry which is preliminary data.</text>
</comment>
<protein>
    <submittedName>
        <fullName evidence="1">Uncharacterized protein</fullName>
    </submittedName>
</protein>
<evidence type="ECO:0000313" key="2">
    <source>
        <dbReference type="Proteomes" id="UP000634919"/>
    </source>
</evidence>
<reference evidence="1 2" key="1">
    <citation type="submission" date="2020-08" db="EMBL/GenBank/DDBJ databases">
        <title>A Genomic Blueprint of the Chicken Gut Microbiome.</title>
        <authorList>
            <person name="Gilroy R."/>
            <person name="Ravi A."/>
            <person name="Getino M."/>
            <person name="Pursley I."/>
            <person name="Horton D.L."/>
            <person name="Alikhan N.-F."/>
            <person name="Baker D."/>
            <person name="Gharbi K."/>
            <person name="Hall N."/>
            <person name="Watson M."/>
            <person name="Adriaenssens E.M."/>
            <person name="Foster-Nyarko E."/>
            <person name="Jarju S."/>
            <person name="Secka A."/>
            <person name="Antonio M."/>
            <person name="Oren A."/>
            <person name="Chaudhuri R."/>
            <person name="La Ragione R.M."/>
            <person name="Hildebrand F."/>
            <person name="Pallen M.J."/>
        </authorList>
    </citation>
    <scope>NUCLEOTIDE SEQUENCE [LARGE SCALE GENOMIC DNA]</scope>
    <source>
        <strain evidence="1 2">Sa2CVA6</strain>
    </source>
</reference>
<keyword evidence="2" id="KW-1185">Reference proteome</keyword>
<dbReference type="RefSeq" id="WP_191721748.1">
    <property type="nucleotide sequence ID" value="NZ_JACSQK010000001.1"/>
</dbReference>
<name>A0ABR8S7A6_9BURK</name>
<gene>
    <name evidence="1" type="ORF">H9646_02595</name>
</gene>
<sequence length="146" mass="16624">MTNFQTRKQSASGNFTRPGQLDEKHLADMLRKLNDPVTARIFLGVVYDYPELEMRFLGSYLQALETVKRSHIQYAKARALGLICAKLCFKSAQCAYWLSRLSLKLFVQLREWNRSAQLKKSRVTQAANDENVICLPHASKATGTNN</sequence>
<dbReference type="Proteomes" id="UP000634919">
    <property type="component" value="Unassembled WGS sequence"/>
</dbReference>
<proteinExistence type="predicted"/>
<accession>A0ABR8S7A6</accession>
<evidence type="ECO:0000313" key="1">
    <source>
        <dbReference type="EMBL" id="MBD7959356.1"/>
    </source>
</evidence>
<dbReference type="EMBL" id="JACSQK010000001">
    <property type="protein sequence ID" value="MBD7959356.1"/>
    <property type="molecule type" value="Genomic_DNA"/>
</dbReference>
<organism evidence="1 2">
    <name type="scientific">Comamonas avium</name>
    <dbReference type="NCBI Taxonomy" id="2762231"/>
    <lineage>
        <taxon>Bacteria</taxon>
        <taxon>Pseudomonadati</taxon>
        <taxon>Pseudomonadota</taxon>
        <taxon>Betaproteobacteria</taxon>
        <taxon>Burkholderiales</taxon>
        <taxon>Comamonadaceae</taxon>
        <taxon>Comamonas</taxon>
    </lineage>
</organism>